<dbReference type="EMBL" id="BSXN01000202">
    <property type="protein sequence ID" value="GME67581.1"/>
    <property type="molecule type" value="Genomic_DNA"/>
</dbReference>
<dbReference type="GO" id="GO:0016579">
    <property type="term" value="P:protein deubiquitination"/>
    <property type="evidence" value="ECO:0007669"/>
    <property type="project" value="TreeGrafter"/>
</dbReference>
<name>A0A9W6SV29_CANBO</name>
<dbReference type="InterPro" id="IPR036959">
    <property type="entry name" value="Peptidase_C12_UCH_sf"/>
</dbReference>
<dbReference type="PROSITE" id="PS52048">
    <property type="entry name" value="UCH_DOMAIN"/>
    <property type="match status" value="1"/>
</dbReference>
<evidence type="ECO:0000313" key="11">
    <source>
        <dbReference type="Proteomes" id="UP001165120"/>
    </source>
</evidence>
<dbReference type="GO" id="GO:0004843">
    <property type="term" value="F:cysteine-type deubiquitinase activity"/>
    <property type="evidence" value="ECO:0007669"/>
    <property type="project" value="UniProtKB-UniRule"/>
</dbReference>
<evidence type="ECO:0000256" key="6">
    <source>
        <dbReference type="ARBA" id="ARBA00022807"/>
    </source>
</evidence>
<feature type="active site" description="Nucleophile" evidence="7">
    <location>
        <position position="103"/>
    </location>
</feature>
<dbReference type="PANTHER" id="PTHR10589">
    <property type="entry name" value="UBIQUITIN CARBOXYL-TERMINAL HYDROLASE"/>
    <property type="match status" value="1"/>
</dbReference>
<feature type="domain" description="UCH catalytic" evidence="9">
    <location>
        <begin position="13"/>
        <end position="245"/>
    </location>
</feature>
<keyword evidence="5 7" id="KW-0378">Hydrolase</keyword>
<protein>
    <recommendedName>
        <fullName evidence="8">Ubiquitin carboxyl-terminal hydrolase</fullName>
        <ecNumber evidence="8">3.4.19.12</ecNumber>
    </recommendedName>
</protein>
<organism evidence="10 11">
    <name type="scientific">Candida boidinii</name>
    <name type="common">Yeast</name>
    <dbReference type="NCBI Taxonomy" id="5477"/>
    <lineage>
        <taxon>Eukaryota</taxon>
        <taxon>Fungi</taxon>
        <taxon>Dikarya</taxon>
        <taxon>Ascomycota</taxon>
        <taxon>Saccharomycotina</taxon>
        <taxon>Pichiomycetes</taxon>
        <taxon>Pichiales</taxon>
        <taxon>Pichiaceae</taxon>
        <taxon>Ogataea</taxon>
        <taxon>Ogataea/Candida clade</taxon>
    </lineage>
</organism>
<keyword evidence="4 7" id="KW-0833">Ubl conjugation pathway</keyword>
<accession>A0A9W6SV29</accession>
<evidence type="ECO:0000256" key="2">
    <source>
        <dbReference type="ARBA" id="ARBA00009326"/>
    </source>
</evidence>
<proteinExistence type="inferred from homology"/>
<evidence type="ECO:0000259" key="9">
    <source>
        <dbReference type="PROSITE" id="PS52048"/>
    </source>
</evidence>
<feature type="site" description="Transition state stabilizer" evidence="7">
    <location>
        <position position="97"/>
    </location>
</feature>
<dbReference type="Proteomes" id="UP001165120">
    <property type="component" value="Unassembled WGS sequence"/>
</dbReference>
<dbReference type="Pfam" id="PF01088">
    <property type="entry name" value="Peptidase_C12"/>
    <property type="match status" value="1"/>
</dbReference>
<dbReference type="EC" id="3.4.19.12" evidence="8"/>
<dbReference type="PRINTS" id="PR00707">
    <property type="entry name" value="UBCTHYDRLASE"/>
</dbReference>
<evidence type="ECO:0000256" key="7">
    <source>
        <dbReference type="PROSITE-ProRule" id="PRU01393"/>
    </source>
</evidence>
<evidence type="ECO:0000313" key="10">
    <source>
        <dbReference type="EMBL" id="GME67581.1"/>
    </source>
</evidence>
<comment type="similarity">
    <text evidence="2 7 8">Belongs to the peptidase C12 family.</text>
</comment>
<evidence type="ECO:0000256" key="5">
    <source>
        <dbReference type="ARBA" id="ARBA00022801"/>
    </source>
</evidence>
<gene>
    <name evidence="10" type="ORF">Cboi02_000097700</name>
</gene>
<sequence>MSVEETTSSGVTSVIPLESNPQVFTDFGHKLGLSPLLSFFDIYSITEPELLSFLPRPVNAIVLLFPITEKYEDFKNSEESDQQISFKHNENITWFKQLLKNSCGLYALLHSICNLPSGLIVNQSKLHSFVEELSSGSFSESSDEISQCIVNLSLPLYNIYSREGDTAHPDAEEDVILHFICYVRGNDNHYYELDGRRNGPVDLGAEPNPELDLIDSEVVTNRIKTYMDMADEENKYNFAMMGLGPNFD</sequence>
<evidence type="ECO:0000256" key="3">
    <source>
        <dbReference type="ARBA" id="ARBA00022670"/>
    </source>
</evidence>
<keyword evidence="11" id="KW-1185">Reference proteome</keyword>
<feature type="active site" description="Proton donor" evidence="7">
    <location>
        <position position="178"/>
    </location>
</feature>
<evidence type="ECO:0000256" key="1">
    <source>
        <dbReference type="ARBA" id="ARBA00000707"/>
    </source>
</evidence>
<dbReference type="SUPFAM" id="SSF54001">
    <property type="entry name" value="Cysteine proteinases"/>
    <property type="match status" value="1"/>
</dbReference>
<dbReference type="InterPro" id="IPR001578">
    <property type="entry name" value="Peptidase_C12_UCH"/>
</dbReference>
<feature type="site" description="Important for enzyme activity" evidence="7">
    <location>
        <position position="194"/>
    </location>
</feature>
<evidence type="ECO:0000256" key="8">
    <source>
        <dbReference type="RuleBase" id="RU361215"/>
    </source>
</evidence>
<dbReference type="AlphaFoldDB" id="A0A9W6SV29"/>
<comment type="catalytic activity">
    <reaction evidence="1 7 8">
        <text>Thiol-dependent hydrolysis of ester, thioester, amide, peptide and isopeptide bonds formed by the C-terminal Gly of ubiquitin (a 76-residue protein attached to proteins as an intracellular targeting signal).</text>
        <dbReference type="EC" id="3.4.19.12"/>
    </reaction>
</comment>
<dbReference type="InterPro" id="IPR038765">
    <property type="entry name" value="Papain-like_cys_pep_sf"/>
</dbReference>
<keyword evidence="6 7" id="KW-0788">Thiol protease</keyword>
<keyword evidence="3 7" id="KW-0645">Protease</keyword>
<dbReference type="Gene3D" id="3.40.532.10">
    <property type="entry name" value="Peptidase C12, ubiquitin carboxyl-terminal hydrolase"/>
    <property type="match status" value="1"/>
</dbReference>
<evidence type="ECO:0000256" key="4">
    <source>
        <dbReference type="ARBA" id="ARBA00022786"/>
    </source>
</evidence>
<dbReference type="GO" id="GO:0006511">
    <property type="term" value="P:ubiquitin-dependent protein catabolic process"/>
    <property type="evidence" value="ECO:0007669"/>
    <property type="project" value="UniProtKB-UniRule"/>
</dbReference>
<comment type="caution">
    <text evidence="10">The sequence shown here is derived from an EMBL/GenBank/DDBJ whole genome shotgun (WGS) entry which is preliminary data.</text>
</comment>
<dbReference type="PANTHER" id="PTHR10589:SF17">
    <property type="entry name" value="UBIQUITIN CARBOXYL-TERMINAL HYDROLASE"/>
    <property type="match status" value="1"/>
</dbReference>
<reference evidence="10" key="1">
    <citation type="submission" date="2023-04" db="EMBL/GenBank/DDBJ databases">
        <title>Candida boidinii NBRC 10035.</title>
        <authorList>
            <person name="Ichikawa N."/>
            <person name="Sato H."/>
            <person name="Tonouchi N."/>
        </authorList>
    </citation>
    <scope>NUCLEOTIDE SEQUENCE</scope>
    <source>
        <strain evidence="10">NBRC 10035</strain>
    </source>
</reference>
<dbReference type="GO" id="GO:0005737">
    <property type="term" value="C:cytoplasm"/>
    <property type="evidence" value="ECO:0007669"/>
    <property type="project" value="TreeGrafter"/>
</dbReference>